<comment type="caution">
    <text evidence="2">The sequence shown here is derived from an EMBL/GenBank/DDBJ whole genome shotgun (WGS) entry which is preliminary data.</text>
</comment>
<reference evidence="3" key="1">
    <citation type="submission" date="2020-03" db="EMBL/GenBank/DDBJ databases">
        <title>Whole-genome sequence of the purple nonsulfur bacterium Rhodocyclus tenuis DSM112.</title>
        <authorList>
            <person name="Kyndt J.A."/>
            <person name="Meyer T.E."/>
        </authorList>
    </citation>
    <scope>NUCLEOTIDE SEQUENCE [LARGE SCALE GENOMIC DNA]</scope>
    <source>
        <strain evidence="3">DSM 112</strain>
    </source>
</reference>
<feature type="domain" description="Isochorismatase-like" evidence="1">
    <location>
        <begin position="52"/>
        <end position="213"/>
    </location>
</feature>
<evidence type="ECO:0000313" key="2">
    <source>
        <dbReference type="EMBL" id="NJA87652.1"/>
    </source>
</evidence>
<gene>
    <name evidence="2" type="ORF">HCX48_00215</name>
</gene>
<evidence type="ECO:0000259" key="1">
    <source>
        <dbReference type="Pfam" id="PF00857"/>
    </source>
</evidence>
<evidence type="ECO:0000313" key="3">
    <source>
        <dbReference type="Proteomes" id="UP000720344"/>
    </source>
</evidence>
<dbReference type="PANTHER" id="PTHR14119:SF3">
    <property type="entry name" value="ISOCHORISMATASE DOMAIN-CONTAINING PROTEIN 2"/>
    <property type="match status" value="1"/>
</dbReference>
<proteinExistence type="predicted"/>
<dbReference type="PANTHER" id="PTHR14119">
    <property type="entry name" value="HYDROLASE"/>
    <property type="match status" value="1"/>
</dbReference>
<dbReference type="InterPro" id="IPR036380">
    <property type="entry name" value="Isochorismatase-like_sf"/>
</dbReference>
<dbReference type="Pfam" id="PF00857">
    <property type="entry name" value="Isochorismatase"/>
    <property type="match status" value="1"/>
</dbReference>
<sequence>MTSGFLISPATTEGGCHWWRRRPIARPAREPLRFADLFDGSSAVLIHPDRSTLLVIDVQERLQPFIEQGEAMLDACCWLVQVAKRLGVPVICTEQYPRGLGATVPALRELLGDSAVVEKIYFSAVAECGAAAGRPDLPESGGGFLAAPGGERRQFVVVGSESHVCVQQTVLDLLALGREVFVVEEAVGSRRASDKALALDRMRRHGADIVSREMVAFEWLQRAGTETFRAVSREFIR</sequence>
<organism evidence="2 3">
    <name type="scientific">Rhodocyclus gracilis</name>
    <dbReference type="NCBI Taxonomy" id="2929842"/>
    <lineage>
        <taxon>Bacteria</taxon>
        <taxon>Pseudomonadati</taxon>
        <taxon>Pseudomonadota</taxon>
        <taxon>Betaproteobacteria</taxon>
        <taxon>Rhodocyclales</taxon>
        <taxon>Rhodocyclaceae</taxon>
        <taxon>Rhodocyclus</taxon>
    </lineage>
</organism>
<accession>A0ABX0WFN8</accession>
<dbReference type="InterPro" id="IPR050993">
    <property type="entry name" value="Isochorismatase_domain"/>
</dbReference>
<dbReference type="InterPro" id="IPR000868">
    <property type="entry name" value="Isochorismatase-like_dom"/>
</dbReference>
<dbReference type="Gene3D" id="3.40.50.850">
    <property type="entry name" value="Isochorismatase-like"/>
    <property type="match status" value="1"/>
</dbReference>
<dbReference type="EMBL" id="JAATWB010000001">
    <property type="protein sequence ID" value="NJA87652.1"/>
    <property type="molecule type" value="Genomic_DNA"/>
</dbReference>
<dbReference type="SUPFAM" id="SSF52499">
    <property type="entry name" value="Isochorismatase-like hydrolases"/>
    <property type="match status" value="1"/>
</dbReference>
<name>A0ABX0WFN8_9RHOO</name>
<protein>
    <submittedName>
        <fullName evidence="2">Isochorismatase family protein</fullName>
    </submittedName>
</protein>
<dbReference type="Proteomes" id="UP000720344">
    <property type="component" value="Unassembled WGS sequence"/>
</dbReference>
<keyword evidence="3" id="KW-1185">Reference proteome</keyword>